<dbReference type="Proteomes" id="UP000774326">
    <property type="component" value="Unassembled WGS sequence"/>
</dbReference>
<organism evidence="1 2">
    <name type="scientific">Wickerhamomyces pijperi</name>
    <name type="common">Yeast</name>
    <name type="synonym">Pichia pijperi</name>
    <dbReference type="NCBI Taxonomy" id="599730"/>
    <lineage>
        <taxon>Eukaryota</taxon>
        <taxon>Fungi</taxon>
        <taxon>Dikarya</taxon>
        <taxon>Ascomycota</taxon>
        <taxon>Saccharomycotina</taxon>
        <taxon>Saccharomycetes</taxon>
        <taxon>Phaffomycetales</taxon>
        <taxon>Wickerhamomycetaceae</taxon>
        <taxon>Wickerhamomyces</taxon>
    </lineage>
</organism>
<dbReference type="EMBL" id="JAEUBG010005439">
    <property type="protein sequence ID" value="KAH3674953.1"/>
    <property type="molecule type" value="Genomic_DNA"/>
</dbReference>
<sequence>MNGNKSVFKTIQAQRTPKFNPNWPFQRFMKMTFLGSKAKINRAMFSLAPPTAAKVKRSRIVDLIILIVLDLILCRIGENISTAPIMSMMDLSENQFGDIVIIDIIDLEEILNLFSRIQNSPCSFLLIILFNYIQYRGSNPIRVIILVHN</sequence>
<accession>A0A9P8PMD0</accession>
<evidence type="ECO:0000313" key="2">
    <source>
        <dbReference type="Proteomes" id="UP000774326"/>
    </source>
</evidence>
<protein>
    <submittedName>
        <fullName evidence="1">Uncharacterized protein</fullName>
    </submittedName>
</protein>
<comment type="caution">
    <text evidence="1">The sequence shown here is derived from an EMBL/GenBank/DDBJ whole genome shotgun (WGS) entry which is preliminary data.</text>
</comment>
<gene>
    <name evidence="1" type="ORF">WICPIJ_009398</name>
</gene>
<proteinExistence type="predicted"/>
<keyword evidence="2" id="KW-1185">Reference proteome</keyword>
<reference evidence="1" key="1">
    <citation type="journal article" date="2021" name="Open Biol.">
        <title>Shared evolutionary footprints suggest mitochondrial oxidative damage underlies multiple complex I losses in fungi.</title>
        <authorList>
            <person name="Schikora-Tamarit M.A."/>
            <person name="Marcet-Houben M."/>
            <person name="Nosek J."/>
            <person name="Gabaldon T."/>
        </authorList>
    </citation>
    <scope>NUCLEOTIDE SEQUENCE</scope>
    <source>
        <strain evidence="1">CBS2887</strain>
    </source>
</reference>
<dbReference type="AlphaFoldDB" id="A0A9P8PMD0"/>
<reference evidence="1" key="2">
    <citation type="submission" date="2021-01" db="EMBL/GenBank/DDBJ databases">
        <authorList>
            <person name="Schikora-Tamarit M.A."/>
        </authorList>
    </citation>
    <scope>NUCLEOTIDE SEQUENCE</scope>
    <source>
        <strain evidence="1">CBS2887</strain>
    </source>
</reference>
<evidence type="ECO:0000313" key="1">
    <source>
        <dbReference type="EMBL" id="KAH3674953.1"/>
    </source>
</evidence>
<name>A0A9P8PMD0_WICPI</name>